<evidence type="ECO:0000259" key="1">
    <source>
        <dbReference type="Pfam" id="PF13860"/>
    </source>
</evidence>
<evidence type="ECO:0000313" key="3">
    <source>
        <dbReference type="Proteomes" id="UP000051012"/>
    </source>
</evidence>
<comment type="caution">
    <text evidence="2">The sequence shown here is derived from an EMBL/GenBank/DDBJ whole genome shotgun (WGS) entry which is preliminary data.</text>
</comment>
<accession>A0A0S7YC09</accession>
<dbReference type="AlphaFoldDB" id="A0A0S7YC09"/>
<dbReference type="NCBIfam" id="TIGR04183">
    <property type="entry name" value="Por_Secre_tail"/>
    <property type="match status" value="1"/>
</dbReference>
<dbReference type="InterPro" id="IPR025965">
    <property type="entry name" value="FlgD/Vpr_Ig-like"/>
</dbReference>
<evidence type="ECO:0000313" key="2">
    <source>
        <dbReference type="EMBL" id="KPJ72232.1"/>
    </source>
</evidence>
<organism evidence="2 3">
    <name type="scientific">candidate division TA06 bacterium DG_78</name>
    <dbReference type="NCBI Taxonomy" id="1703772"/>
    <lineage>
        <taxon>Bacteria</taxon>
        <taxon>Bacteria division TA06</taxon>
    </lineage>
</organism>
<reference evidence="2 3" key="1">
    <citation type="journal article" date="2015" name="Microbiome">
        <title>Genomic resolution of linkages in carbon, nitrogen, and sulfur cycling among widespread estuary sediment bacteria.</title>
        <authorList>
            <person name="Baker B.J."/>
            <person name="Lazar C.S."/>
            <person name="Teske A.P."/>
            <person name="Dick G.J."/>
        </authorList>
    </citation>
    <scope>NUCLEOTIDE SEQUENCE [LARGE SCALE GENOMIC DNA]</scope>
    <source>
        <strain evidence="2">DG_78</strain>
    </source>
</reference>
<feature type="domain" description="FlgD/Vpr Ig-like" evidence="1">
    <location>
        <begin position="486"/>
        <end position="545"/>
    </location>
</feature>
<name>A0A0S7YC09_UNCT6</name>
<protein>
    <recommendedName>
        <fullName evidence="1">FlgD/Vpr Ig-like domain-containing protein</fullName>
    </recommendedName>
</protein>
<dbReference type="EMBL" id="LJNI01000089">
    <property type="protein sequence ID" value="KPJ72232.1"/>
    <property type="molecule type" value="Genomic_DNA"/>
</dbReference>
<sequence>MLMGYWDERGYGRLVDYFFDHPDVPTQQTIYNVPNVQKELAIEMDTDTMHGGTWGDSVPGGHMRVANDINGYNFNSTFTFGGDWNNWCWNLIKSEIDAGRPFHWMVNDYLRIGPHHGEIDTMYPVNHSIAAIGYIDNGALENDFVIVHDTWNAYVTYWALYTTYGDYSYSSVATLVPGGAESNNVKLTFPTGGEVFRSDSTYDITWTSTGGGIDHCALYYSSDNCEYWETIEDIAPNTGSHTWIAPVGNMENVRVKIDAYSSSRDLLADDASRDNFEIATGNVSGIDTIAYENYSPYYVDALPTVLNGYPSDYYNVRFTPIDDCSLLVAQFYFARRGGTGWTLRVYVWSDNNGFPYEIIDSVDVPDDSINTRHDETGWTRAYLAEKNIKFPKFHDFHIGYSLIGAGAGDSLPIIADYGFTDRSSVYWNGNFVTLHSLTGGGHNYFIDAIVSYDYEGCEEDKQPIVTPVVSSLNQNYPNPFNQFTTIDYQLSAAANVLLTVYDVTGRKVNTLLNEYQKAGNHSYVWNGTDKQGRKLANGIYFYVLKVNENQKRKKILLLK</sequence>
<proteinExistence type="predicted"/>
<dbReference type="Gene3D" id="2.60.40.4070">
    <property type="match status" value="1"/>
</dbReference>
<dbReference type="Pfam" id="PF13860">
    <property type="entry name" value="FlgD_ig"/>
    <property type="match status" value="1"/>
</dbReference>
<dbReference type="Proteomes" id="UP000051012">
    <property type="component" value="Unassembled WGS sequence"/>
</dbReference>
<dbReference type="InterPro" id="IPR026444">
    <property type="entry name" value="Secre_tail"/>
</dbReference>
<gene>
    <name evidence="2" type="ORF">AMJ52_06980</name>
</gene>